<comment type="similarity">
    <text evidence="2 7">Belongs to the damage-control phosphatase family. Sugar phosphate phosphatase III subfamily.</text>
</comment>
<dbReference type="GO" id="GO:0005634">
    <property type="term" value="C:nucleus"/>
    <property type="evidence" value="ECO:0007669"/>
    <property type="project" value="TreeGrafter"/>
</dbReference>
<dbReference type="Gene3D" id="1.20.930.60">
    <property type="match status" value="1"/>
</dbReference>
<comment type="catalytic activity">
    <reaction evidence="1 7">
        <text>beta-D-fructose 1-phosphate + H2O = D-fructose + phosphate</text>
        <dbReference type="Rhea" id="RHEA:35603"/>
        <dbReference type="ChEBI" id="CHEBI:15377"/>
        <dbReference type="ChEBI" id="CHEBI:37721"/>
        <dbReference type="ChEBI" id="CHEBI:43474"/>
        <dbReference type="ChEBI" id="CHEBI:138881"/>
    </reaction>
</comment>
<dbReference type="GO" id="GO:0103026">
    <property type="term" value="F:fructose-1-phosphatase activity"/>
    <property type="evidence" value="ECO:0007669"/>
    <property type="project" value="RHEA"/>
</dbReference>
<evidence type="ECO:0000256" key="7">
    <source>
        <dbReference type="RuleBase" id="RU367030"/>
    </source>
</evidence>
<accession>A0A2I2F5U4</accession>
<dbReference type="GO" id="GO:0097023">
    <property type="term" value="F:fructose 6-phosphate aldolase activity"/>
    <property type="evidence" value="ECO:0007669"/>
    <property type="project" value="RHEA"/>
</dbReference>
<evidence type="ECO:0000256" key="6">
    <source>
        <dbReference type="ARBA" id="ARBA00048809"/>
    </source>
</evidence>
<dbReference type="PANTHER" id="PTHR12260">
    <property type="entry name" value="DAMAGE-CONTROL PHOSPHATASE ARMT1"/>
    <property type="match status" value="1"/>
</dbReference>
<protein>
    <recommendedName>
        <fullName evidence="7">Sugar phosphate phosphatase</fullName>
        <ecNumber evidence="7">3.1.3.-</ecNumber>
    </recommendedName>
</protein>
<dbReference type="STRING" id="41067.A0A2I2F5U4"/>
<organism evidence="9 10">
    <name type="scientific">Aspergillus candidus</name>
    <dbReference type="NCBI Taxonomy" id="41067"/>
    <lineage>
        <taxon>Eukaryota</taxon>
        <taxon>Fungi</taxon>
        <taxon>Dikarya</taxon>
        <taxon>Ascomycota</taxon>
        <taxon>Pezizomycotina</taxon>
        <taxon>Eurotiomycetes</taxon>
        <taxon>Eurotiomycetidae</taxon>
        <taxon>Eurotiales</taxon>
        <taxon>Aspergillaceae</taxon>
        <taxon>Aspergillus</taxon>
        <taxon>Aspergillus subgen. Circumdati</taxon>
    </lineage>
</organism>
<dbReference type="Pfam" id="PF01937">
    <property type="entry name" value="ARMT1-like_dom"/>
    <property type="match status" value="1"/>
</dbReference>
<name>A0A2I2F5U4_ASPCN</name>
<comment type="domain">
    <text evidence="7">Subfamily III proteins have a conserved RTxK motif about 40-50 residues from the C-terminus; the threonine may be replaced by serine or cysteine.</text>
</comment>
<proteinExistence type="inferred from homology"/>
<dbReference type="OrthoDB" id="541375at2759"/>
<reference evidence="9 10" key="1">
    <citation type="submission" date="2017-12" db="EMBL/GenBank/DDBJ databases">
        <authorList>
            <consortium name="DOE Joint Genome Institute"/>
            <person name="Haridas S."/>
            <person name="Kjaerbolling I."/>
            <person name="Vesth T.C."/>
            <person name="Frisvad J.C."/>
            <person name="Nybo J.L."/>
            <person name="Theobald S."/>
            <person name="Kuo A."/>
            <person name="Bowyer P."/>
            <person name="Matsuda Y."/>
            <person name="Mondo S."/>
            <person name="Lyhne E.K."/>
            <person name="Kogle M.E."/>
            <person name="Clum A."/>
            <person name="Lipzen A."/>
            <person name="Salamov A."/>
            <person name="Ngan C.Y."/>
            <person name="Daum C."/>
            <person name="Chiniquy J."/>
            <person name="Barry K."/>
            <person name="LaButti K."/>
            <person name="Simmons B.A."/>
            <person name="Magnuson J.K."/>
            <person name="Mortensen U.H."/>
            <person name="Larsen T.O."/>
            <person name="Grigoriev I.V."/>
            <person name="Baker S.E."/>
            <person name="Andersen M.R."/>
            <person name="Nordberg H.P."/>
            <person name="Cantor M.N."/>
            <person name="Hua S.X."/>
        </authorList>
    </citation>
    <scope>NUCLEOTIDE SEQUENCE [LARGE SCALE GENOMIC DNA]</scope>
    <source>
        <strain evidence="9 10">CBS 102.13</strain>
    </source>
</reference>
<comment type="function">
    <text evidence="7">Metal-dependent phosphatase that shows phosphatase activity against several substrates, including fructose-1-phosphate and fructose-6-phosphate. Its preference for fructose-1-phosphate, a strong glycating agent that causes DNA damage rather than a canonical yeast metabolite, suggests a damage-control function in hexose phosphate metabolism.</text>
</comment>
<dbReference type="EC" id="3.1.3.-" evidence="7"/>
<dbReference type="Gene3D" id="3.40.50.10880">
    <property type="entry name" value="Uncharacterised protein PF01937, DUF89, domain 3"/>
    <property type="match status" value="1"/>
</dbReference>
<keyword evidence="5 7" id="KW-0464">Manganese</keyword>
<evidence type="ECO:0000259" key="8">
    <source>
        <dbReference type="Pfam" id="PF01937"/>
    </source>
</evidence>
<dbReference type="RefSeq" id="XP_024669993.1">
    <property type="nucleotide sequence ID" value="XM_024813491.1"/>
</dbReference>
<dbReference type="EMBL" id="KZ559156">
    <property type="protein sequence ID" value="PLB35981.1"/>
    <property type="molecule type" value="Genomic_DNA"/>
</dbReference>
<dbReference type="Proteomes" id="UP000234585">
    <property type="component" value="Unassembled WGS sequence"/>
</dbReference>
<dbReference type="AlphaFoldDB" id="A0A2I2F5U4"/>
<keyword evidence="3 7" id="KW-0479">Metal-binding</keyword>
<evidence type="ECO:0000256" key="1">
    <source>
        <dbReference type="ARBA" id="ARBA00001326"/>
    </source>
</evidence>
<dbReference type="SUPFAM" id="SSF111321">
    <property type="entry name" value="AF1104-like"/>
    <property type="match status" value="1"/>
</dbReference>
<keyword evidence="10" id="KW-1185">Reference proteome</keyword>
<dbReference type="GO" id="GO:0046872">
    <property type="term" value="F:metal ion binding"/>
    <property type="evidence" value="ECO:0007669"/>
    <property type="project" value="UniProtKB-UniRule"/>
</dbReference>
<evidence type="ECO:0000256" key="3">
    <source>
        <dbReference type="ARBA" id="ARBA00022723"/>
    </source>
</evidence>
<dbReference type="GeneID" id="36520651"/>
<dbReference type="InterPro" id="IPR036075">
    <property type="entry name" value="ARMT-1-like_metal-bd_sf"/>
</dbReference>
<sequence>MELDPRIAGYSTSDKSSFAYTSARDRWPSILRGAIADISVSSATLKDPEASAEAGAIIEQFQELEAEIKSDGKLMPLWDDGSPDIADYNDELAQRDPTWLNVFWLFGECYLYRRINTFFSRSSKWKGYDVFARQKKSTCQSSKTAIVELANRYKVIVNNPSPKHSELEAFRFKEMCEICLWGNATDLSLLTSLTYEDIQKLQGSAARKAQEKNILVNDIPAAYDVLNEVRRERGTGGRVDLVLDNSGFELYVDLLLAGFLLSSGLASKVILHPKSMPWFVSDVVPADLTDLLLALSEPESFFEEQNSKNFRNTEQVLTESEKTELKTLGTHWNAFQKSGKLILQEDPFWTTAGSYWRLPHKAPGLFEELKKSDLVIFKGDLNYRKLTGDVKWDATTSYSKAIGPLGLGSGVRTLALRTCKADVVVGLAENQDEQVQREHGSDLDTKARTWAWTGKWAVASFNDGKAA</sequence>
<feature type="domain" description="Damage-control phosphatase ARMT1-like metal-binding" evidence="8">
    <location>
        <begin position="23"/>
        <end position="435"/>
    </location>
</feature>
<dbReference type="InterPro" id="IPR002791">
    <property type="entry name" value="ARMT1-like_metal-bd"/>
</dbReference>
<evidence type="ECO:0000256" key="2">
    <source>
        <dbReference type="ARBA" id="ARBA00009519"/>
    </source>
</evidence>
<evidence type="ECO:0000313" key="10">
    <source>
        <dbReference type="Proteomes" id="UP000234585"/>
    </source>
</evidence>
<evidence type="ECO:0000256" key="5">
    <source>
        <dbReference type="ARBA" id="ARBA00023211"/>
    </source>
</evidence>
<comment type="catalytic activity">
    <reaction evidence="6 7">
        <text>beta-D-fructose 6-phosphate = dihydroxyacetone + D-glyceraldehyde 3-phosphate</text>
        <dbReference type="Rhea" id="RHEA:28002"/>
        <dbReference type="ChEBI" id="CHEBI:16016"/>
        <dbReference type="ChEBI" id="CHEBI:57634"/>
        <dbReference type="ChEBI" id="CHEBI:59776"/>
    </reaction>
</comment>
<evidence type="ECO:0000313" key="9">
    <source>
        <dbReference type="EMBL" id="PLB35981.1"/>
    </source>
</evidence>
<dbReference type="InterPro" id="IPR039763">
    <property type="entry name" value="ARMT1"/>
</dbReference>
<dbReference type="PANTHER" id="PTHR12260:SF6">
    <property type="entry name" value="DAMAGE-CONTROL PHOSPHATASE ARMT1"/>
    <property type="match status" value="1"/>
</dbReference>
<keyword evidence="4 7" id="KW-0378">Hydrolase</keyword>
<dbReference type="GO" id="GO:0006974">
    <property type="term" value="P:DNA damage response"/>
    <property type="evidence" value="ECO:0007669"/>
    <property type="project" value="TreeGrafter"/>
</dbReference>
<comment type="cofactor">
    <cofactor evidence="7">
        <name>Mn(2+)</name>
        <dbReference type="ChEBI" id="CHEBI:29035"/>
    </cofactor>
    <cofactor evidence="7">
        <name>Ni(2+)</name>
        <dbReference type="ChEBI" id="CHEBI:49786"/>
    </cofactor>
</comment>
<evidence type="ECO:0000256" key="4">
    <source>
        <dbReference type="ARBA" id="ARBA00022801"/>
    </source>
</evidence>
<gene>
    <name evidence="9" type="ORF">BDW47DRAFT_109553</name>
</gene>